<name>A0A1V6PQV5_9EURO</name>
<dbReference type="EMBL" id="MDYN01000052">
    <property type="protein sequence ID" value="OQD79388.1"/>
    <property type="molecule type" value="Genomic_DNA"/>
</dbReference>
<dbReference type="Pfam" id="PF11951">
    <property type="entry name" value="Fungal_trans_2"/>
    <property type="match status" value="1"/>
</dbReference>
<dbReference type="InterPro" id="IPR021858">
    <property type="entry name" value="Fun_TF"/>
</dbReference>
<proteinExistence type="predicted"/>
<protein>
    <recommendedName>
        <fullName evidence="3">Transcription factor domain-containing protein</fullName>
    </recommendedName>
</protein>
<dbReference type="Proteomes" id="UP000191672">
    <property type="component" value="Unassembled WGS sequence"/>
</dbReference>
<sequence length="271" mass="30921">MAPHIAASGIILAQRRPRMTCPQTAVFDRICIESFVYHASLMMLFDPTVDALSNIWKELNLPEYFLDFEQGHSTGWESGSSTQPILHAPYKFFLLIADVTKLARISRALNVPETATWTRLQQQLSDWPQVLYTEDDLLAALYAFSVQTLLLKSNPEITYRERNQQARNCLDAGLKHVPFLNFDPHFPSYLLWPLAILGSLCTRSEEQKIVQNCTDLISTKKPGGQASWVQRRLKKIWSVTGRTNEADSDKCRLSGLQALLDGDHEHYHARY</sequence>
<evidence type="ECO:0000313" key="2">
    <source>
        <dbReference type="Proteomes" id="UP000191672"/>
    </source>
</evidence>
<gene>
    <name evidence="1" type="ORF">PENANT_c052G11349</name>
</gene>
<evidence type="ECO:0000313" key="1">
    <source>
        <dbReference type="EMBL" id="OQD79388.1"/>
    </source>
</evidence>
<accession>A0A1V6PQV5</accession>
<comment type="caution">
    <text evidence="1">The sequence shown here is derived from an EMBL/GenBank/DDBJ whole genome shotgun (WGS) entry which is preliminary data.</text>
</comment>
<reference evidence="2" key="1">
    <citation type="journal article" date="2017" name="Nat. Microbiol.">
        <title>Global analysis of biosynthetic gene clusters reveals vast potential of secondary metabolite production in Penicillium species.</title>
        <authorList>
            <person name="Nielsen J.C."/>
            <person name="Grijseels S."/>
            <person name="Prigent S."/>
            <person name="Ji B."/>
            <person name="Dainat J."/>
            <person name="Nielsen K.F."/>
            <person name="Frisvad J.C."/>
            <person name="Workman M."/>
            <person name="Nielsen J."/>
        </authorList>
    </citation>
    <scope>NUCLEOTIDE SEQUENCE [LARGE SCALE GENOMIC DNA]</scope>
    <source>
        <strain evidence="2">IBT 31811</strain>
    </source>
</reference>
<dbReference type="STRING" id="416450.A0A1V6PQV5"/>
<organism evidence="1 2">
    <name type="scientific">Penicillium antarcticum</name>
    <dbReference type="NCBI Taxonomy" id="416450"/>
    <lineage>
        <taxon>Eukaryota</taxon>
        <taxon>Fungi</taxon>
        <taxon>Dikarya</taxon>
        <taxon>Ascomycota</taxon>
        <taxon>Pezizomycotina</taxon>
        <taxon>Eurotiomycetes</taxon>
        <taxon>Eurotiomycetidae</taxon>
        <taxon>Eurotiales</taxon>
        <taxon>Aspergillaceae</taxon>
        <taxon>Penicillium</taxon>
    </lineage>
</organism>
<evidence type="ECO:0008006" key="3">
    <source>
        <dbReference type="Google" id="ProtNLM"/>
    </source>
</evidence>
<keyword evidence="2" id="KW-1185">Reference proteome</keyword>
<dbReference type="AlphaFoldDB" id="A0A1V6PQV5"/>